<reference evidence="1" key="1">
    <citation type="submission" date="2023-10" db="EMBL/GenBank/DDBJ databases">
        <title>Genome assembly of Pristionchus species.</title>
        <authorList>
            <person name="Yoshida K."/>
            <person name="Sommer R.J."/>
        </authorList>
    </citation>
    <scope>NUCLEOTIDE SEQUENCE</scope>
    <source>
        <strain evidence="1">RS0144</strain>
    </source>
</reference>
<dbReference type="Proteomes" id="UP001432027">
    <property type="component" value="Unassembled WGS sequence"/>
</dbReference>
<gene>
    <name evidence="1" type="ORF">PENTCL1PPCAC_23859</name>
</gene>
<protein>
    <submittedName>
        <fullName evidence="1">Uncharacterized protein</fullName>
    </submittedName>
</protein>
<dbReference type="EMBL" id="BTSX01000005">
    <property type="protein sequence ID" value="GMT01685.1"/>
    <property type="molecule type" value="Genomic_DNA"/>
</dbReference>
<keyword evidence="2" id="KW-1185">Reference proteome</keyword>
<feature type="non-terminal residue" evidence="1">
    <location>
        <position position="1"/>
    </location>
</feature>
<accession>A0AAV5U4B4</accession>
<evidence type="ECO:0000313" key="2">
    <source>
        <dbReference type="Proteomes" id="UP001432027"/>
    </source>
</evidence>
<sequence length="163" mass="18171">ITDPLEYIGAKWATLECIDRIFTDDLEHLLDHLIIQPLFWGETAKLLYAQAASSLPDHSLRDLSSPRYRIPGRRGYGIPHALTCLDAALREHCIKDTSVLAGHADYCRLTGKESGVVEWLHGLGEALKSTHSLTGLSIGRRAGEWKGYGMFQLVEQILEMSRG</sequence>
<comment type="caution">
    <text evidence="1">The sequence shown here is derived from an EMBL/GenBank/DDBJ whole genome shotgun (WGS) entry which is preliminary data.</text>
</comment>
<dbReference type="AlphaFoldDB" id="A0AAV5U4B4"/>
<feature type="non-terminal residue" evidence="1">
    <location>
        <position position="163"/>
    </location>
</feature>
<proteinExistence type="predicted"/>
<evidence type="ECO:0000313" key="1">
    <source>
        <dbReference type="EMBL" id="GMT01685.1"/>
    </source>
</evidence>
<name>A0AAV5U4B4_9BILA</name>
<organism evidence="1 2">
    <name type="scientific">Pristionchus entomophagus</name>
    <dbReference type="NCBI Taxonomy" id="358040"/>
    <lineage>
        <taxon>Eukaryota</taxon>
        <taxon>Metazoa</taxon>
        <taxon>Ecdysozoa</taxon>
        <taxon>Nematoda</taxon>
        <taxon>Chromadorea</taxon>
        <taxon>Rhabditida</taxon>
        <taxon>Rhabditina</taxon>
        <taxon>Diplogasteromorpha</taxon>
        <taxon>Diplogasteroidea</taxon>
        <taxon>Neodiplogasteridae</taxon>
        <taxon>Pristionchus</taxon>
    </lineage>
</organism>